<gene>
    <name evidence="2" type="ORF">SAMN05421773_110209</name>
</gene>
<proteinExistence type="predicted"/>
<protein>
    <recommendedName>
        <fullName evidence="1">DUF397 domain-containing protein</fullName>
    </recommendedName>
</protein>
<feature type="domain" description="DUF397" evidence="1">
    <location>
        <begin position="5"/>
        <end position="40"/>
    </location>
</feature>
<accession>A0A1I1Q1D5</accession>
<name>A0A1I1Q1D5_9ACTN</name>
<dbReference type="EMBL" id="FOLM01000010">
    <property type="protein sequence ID" value="SFD15825.1"/>
    <property type="molecule type" value="Genomic_DNA"/>
</dbReference>
<dbReference type="RefSeq" id="WP_093840028.1">
    <property type="nucleotide sequence ID" value="NZ_FOLM01000010.1"/>
</dbReference>
<dbReference type="InterPro" id="IPR007278">
    <property type="entry name" value="DUF397"/>
</dbReference>
<reference evidence="2 3" key="1">
    <citation type="submission" date="2016-10" db="EMBL/GenBank/DDBJ databases">
        <authorList>
            <person name="de Groot N.N."/>
        </authorList>
    </citation>
    <scope>NUCLEOTIDE SEQUENCE [LARGE SCALE GENOMIC DNA]</scope>
    <source>
        <strain evidence="2 3">CGMCC 4.5739</strain>
    </source>
</reference>
<dbReference type="OrthoDB" id="4288416at2"/>
<sequence length="66" mass="7277">MAELGWLKSSFSEDGGNNCIEIARLPGHYLAVRESSAPECLIVANRLRLQALLTRTKQKSLLPPGR</sequence>
<keyword evidence="3" id="KW-1185">Reference proteome</keyword>
<evidence type="ECO:0000313" key="2">
    <source>
        <dbReference type="EMBL" id="SFD15825.1"/>
    </source>
</evidence>
<dbReference type="Pfam" id="PF04149">
    <property type="entry name" value="DUF397"/>
    <property type="match status" value="1"/>
</dbReference>
<evidence type="ECO:0000313" key="3">
    <source>
        <dbReference type="Proteomes" id="UP000199207"/>
    </source>
</evidence>
<dbReference type="Proteomes" id="UP000199207">
    <property type="component" value="Unassembled WGS sequence"/>
</dbReference>
<evidence type="ECO:0000259" key="1">
    <source>
        <dbReference type="Pfam" id="PF04149"/>
    </source>
</evidence>
<dbReference type="AlphaFoldDB" id="A0A1I1Q1D5"/>
<organism evidence="2 3">
    <name type="scientific">Streptomyces aidingensis</name>
    <dbReference type="NCBI Taxonomy" id="910347"/>
    <lineage>
        <taxon>Bacteria</taxon>
        <taxon>Bacillati</taxon>
        <taxon>Actinomycetota</taxon>
        <taxon>Actinomycetes</taxon>
        <taxon>Kitasatosporales</taxon>
        <taxon>Streptomycetaceae</taxon>
        <taxon>Streptomyces</taxon>
    </lineage>
</organism>